<gene>
    <name evidence="2" type="ORF">FSB_LOCUS6823</name>
</gene>
<accession>A0A2N9EWA4</accession>
<name>A0A2N9EWA4_FAGSY</name>
<proteinExistence type="predicted"/>
<evidence type="ECO:0000313" key="2">
    <source>
        <dbReference type="EMBL" id="SPC78941.1"/>
    </source>
</evidence>
<protein>
    <submittedName>
        <fullName evidence="2">Uncharacterized protein</fullName>
    </submittedName>
</protein>
<dbReference type="AlphaFoldDB" id="A0A2N9EWA4"/>
<organism evidence="2">
    <name type="scientific">Fagus sylvatica</name>
    <name type="common">Beechnut</name>
    <dbReference type="NCBI Taxonomy" id="28930"/>
    <lineage>
        <taxon>Eukaryota</taxon>
        <taxon>Viridiplantae</taxon>
        <taxon>Streptophyta</taxon>
        <taxon>Embryophyta</taxon>
        <taxon>Tracheophyta</taxon>
        <taxon>Spermatophyta</taxon>
        <taxon>Magnoliopsida</taxon>
        <taxon>eudicotyledons</taxon>
        <taxon>Gunneridae</taxon>
        <taxon>Pentapetalae</taxon>
        <taxon>rosids</taxon>
        <taxon>fabids</taxon>
        <taxon>Fagales</taxon>
        <taxon>Fagaceae</taxon>
        <taxon>Fagus</taxon>
    </lineage>
</organism>
<evidence type="ECO:0000256" key="1">
    <source>
        <dbReference type="SAM" id="MobiDB-lite"/>
    </source>
</evidence>
<reference evidence="2" key="1">
    <citation type="submission" date="2018-02" db="EMBL/GenBank/DDBJ databases">
        <authorList>
            <person name="Cohen D.B."/>
            <person name="Kent A.D."/>
        </authorList>
    </citation>
    <scope>NUCLEOTIDE SEQUENCE</scope>
</reference>
<sequence>MYLQKRETVKEYTGGGPVGEPPMLKSDYCYLSNNIGISRFADNDLGLPSLKGYVSSNSVLHRLAAELYSIVYLAVSTWGVIRDLMATNETEWPLPLSDELPEGLSSPERETREASSEATPSTSGSRSVSRVDRVCCPKFEGDVAFYEVDFQVGIRFPLQPFVRDLLDFLSLASGQVAPNDWWTLLSCMVMWRVSSNGREDLTVDEFLFCYKPCQIAASPSFWTRGCLGRKLVGVLPESVGLGGLLHHLPNTAIKALLRANKKRAKTMKLNKGKLRKLAQSGEVVALPVNRSSYDHGGRGSLPSDVRDATINQSPQVMMARAKGAVSSKDMDDYSTAHTEDVHFLLIHSLMRGLNEAMVMSQRCISVEENLATLRANSIADEAEMRNSKSAVFELTRDRNEALVELEKVKAELKARDDDVKVAVEAKDKVVADLQHLVGQIEGAKAAAMSEFKASEAFEDINTRYFLSGFEVFRKQAAERFLDLDFSAL</sequence>
<dbReference type="EMBL" id="OIVN01000358">
    <property type="protein sequence ID" value="SPC78941.1"/>
    <property type="molecule type" value="Genomic_DNA"/>
</dbReference>
<feature type="region of interest" description="Disordered" evidence="1">
    <location>
        <begin position="95"/>
        <end position="127"/>
    </location>
</feature>